<dbReference type="AlphaFoldDB" id="A0A1H2Y6U7"/>
<dbReference type="STRING" id="356660.SAMN05444336_10329"/>
<name>A0A1H2Y6U7_9RHOB</name>
<evidence type="ECO:0000313" key="7">
    <source>
        <dbReference type="Proteomes" id="UP000199118"/>
    </source>
</evidence>
<dbReference type="InterPro" id="IPR027417">
    <property type="entry name" value="P-loop_NTPase"/>
</dbReference>
<evidence type="ECO:0000256" key="1">
    <source>
        <dbReference type="ARBA" id="ARBA00022741"/>
    </source>
</evidence>
<dbReference type="InterPro" id="IPR005702">
    <property type="entry name" value="Wzc-like_C"/>
</dbReference>
<feature type="coiled-coil region" evidence="3">
    <location>
        <begin position="240"/>
        <end position="296"/>
    </location>
</feature>
<dbReference type="Proteomes" id="UP000199118">
    <property type="component" value="Unassembled WGS sequence"/>
</dbReference>
<keyword evidence="3" id="KW-0175">Coiled coil</keyword>
<dbReference type="PANTHER" id="PTHR32309">
    <property type="entry name" value="TYROSINE-PROTEIN KINASE"/>
    <property type="match status" value="1"/>
</dbReference>
<dbReference type="RefSeq" id="WP_092681121.1">
    <property type="nucleotide sequence ID" value="NZ_FNMZ01000003.1"/>
</dbReference>
<dbReference type="Gene3D" id="3.40.50.300">
    <property type="entry name" value="P-loop containing nucleotide triphosphate hydrolases"/>
    <property type="match status" value="1"/>
</dbReference>
<evidence type="ECO:0000256" key="2">
    <source>
        <dbReference type="ARBA" id="ARBA00022840"/>
    </source>
</evidence>
<evidence type="ECO:0000313" key="6">
    <source>
        <dbReference type="EMBL" id="SDX00866.1"/>
    </source>
</evidence>
<dbReference type="SUPFAM" id="SSF52540">
    <property type="entry name" value="P-loop containing nucleoside triphosphate hydrolases"/>
    <property type="match status" value="1"/>
</dbReference>
<evidence type="ECO:0000256" key="3">
    <source>
        <dbReference type="SAM" id="Coils"/>
    </source>
</evidence>
<keyword evidence="7" id="KW-1185">Reference proteome</keyword>
<evidence type="ECO:0000256" key="4">
    <source>
        <dbReference type="SAM" id="MobiDB-lite"/>
    </source>
</evidence>
<keyword evidence="1" id="KW-0547">Nucleotide-binding</keyword>
<proteinExistence type="predicted"/>
<gene>
    <name evidence="6" type="ORF">SAMN05444336_10329</name>
</gene>
<dbReference type="OrthoDB" id="230260at2"/>
<protein>
    <submittedName>
        <fullName evidence="6">Chromosome partitioning ATPase, Mrp family, contains Fe-S cluster</fullName>
    </submittedName>
</protein>
<feature type="region of interest" description="Disordered" evidence="4">
    <location>
        <begin position="700"/>
        <end position="728"/>
    </location>
</feature>
<dbReference type="EMBL" id="FNMZ01000003">
    <property type="protein sequence ID" value="SDX00866.1"/>
    <property type="molecule type" value="Genomic_DNA"/>
</dbReference>
<accession>A0A1H2Y6U7</accession>
<evidence type="ECO:0000256" key="5">
    <source>
        <dbReference type="SAM" id="Phobius"/>
    </source>
</evidence>
<keyword evidence="2" id="KW-0067">ATP-binding</keyword>
<organism evidence="6 7">
    <name type="scientific">Albimonas donghaensis</name>
    <dbReference type="NCBI Taxonomy" id="356660"/>
    <lineage>
        <taxon>Bacteria</taxon>
        <taxon>Pseudomonadati</taxon>
        <taxon>Pseudomonadota</taxon>
        <taxon>Alphaproteobacteria</taxon>
        <taxon>Rhodobacterales</taxon>
        <taxon>Paracoccaceae</taxon>
        <taxon>Albimonas</taxon>
    </lineage>
</organism>
<reference evidence="6 7" key="1">
    <citation type="submission" date="2016-10" db="EMBL/GenBank/DDBJ databases">
        <authorList>
            <person name="de Groot N.N."/>
        </authorList>
    </citation>
    <scope>NUCLEOTIDE SEQUENCE [LARGE SCALE GENOMIC DNA]</scope>
    <source>
        <strain evidence="6 7">DSM 17890</strain>
    </source>
</reference>
<keyword evidence="5" id="KW-1133">Transmembrane helix</keyword>
<keyword evidence="5" id="KW-0472">Membrane</keyword>
<dbReference type="CDD" id="cd05387">
    <property type="entry name" value="BY-kinase"/>
    <property type="match status" value="1"/>
</dbReference>
<feature type="transmembrane region" description="Helical" evidence="5">
    <location>
        <begin position="51"/>
        <end position="70"/>
    </location>
</feature>
<dbReference type="InterPro" id="IPR050445">
    <property type="entry name" value="Bact_polysacc_biosynth/exp"/>
</dbReference>
<sequence length="728" mass="74682">MKARDPVDALEARHRRPAAVGMGAGGLRRSAARHRGGARSPRAAWRRRRGLMLRVGLGVAALILLALDLIPDRYAAETVILLPSPAAEAEAKAGGAPASRAMAEAEIGCLLSPALLARVSDGLRLETTEEFAALADPLRLDAALAGATERVAAGLGDAARAALGWSPPTPAPEPAEALRGRAAARLVGRVSAAPAAGGAGVALRVEAADPGLAALIANSLADLYARDRLAERIAAEERAARLLAHRLEGLTARLAAAEAAAEARRAALRSASAAELAEGEQRLRAHESALDAYRTRGVGEPLAAARADEGRARREWRAAQDRLEAMRAELADRRAAAETRAREDPDLLARAGEARALGALRDATLSRLQAVAGAGAEALGDEAGPERSDIRLAGPALPPAMPERLPAAAALLAALGGGLAAAGMAGLAAEASDRALRSLEDAAAEARIPALAALPRTAVTRFGGAARSGLAGRGGFEGDGGAAAGLLAQVRARPAGPLAEAVRGLRARLIAPVSAAAGFAETAARPPLVIAVTSPGPREGRSETAALLAESCARIGLRTALVDADIRAPGQAARFGLEGAVDLLETLEGAAPLDEVLWTDTATGLSVLPAEPAPAWRADLLAGPAMTALLAALRRRFDVVVLDTPPLLTAADGFLLAARADRVLLLARDGVTRRESLRAAARMLAEHDIRPAGVALTDAMAPEPSPVRARRPTSPRDRFGRFSEGFGD</sequence>
<keyword evidence="5" id="KW-0812">Transmembrane</keyword>
<dbReference type="PANTHER" id="PTHR32309:SF31">
    <property type="entry name" value="CAPSULAR EXOPOLYSACCHARIDE FAMILY"/>
    <property type="match status" value="1"/>
</dbReference>